<dbReference type="PANTHER" id="PTHR34846">
    <property type="entry name" value="4-CARBOXYMUCONOLACTONE DECARBOXYLASE FAMILY PROTEIN (AFU_ORTHOLOGUE AFUA_6G11590)"/>
    <property type="match status" value="1"/>
</dbReference>
<dbReference type="STRING" id="1088721.JI59_00895"/>
<dbReference type="InterPro" id="IPR029032">
    <property type="entry name" value="AhpD-like"/>
</dbReference>
<comment type="caution">
    <text evidence="2">The sequence shown here is derived from an EMBL/GenBank/DDBJ whole genome shotgun (WGS) entry which is preliminary data.</text>
</comment>
<evidence type="ECO:0000313" key="3">
    <source>
        <dbReference type="Proteomes" id="UP000004030"/>
    </source>
</evidence>
<evidence type="ECO:0000259" key="1">
    <source>
        <dbReference type="Pfam" id="PF02627"/>
    </source>
</evidence>
<keyword evidence="3" id="KW-1185">Reference proteome</keyword>
<name>G6EJC9_9SPHN</name>
<dbReference type="AlphaFoldDB" id="G6EJC9"/>
<dbReference type="PANTHER" id="PTHR34846:SF11">
    <property type="entry name" value="4-CARBOXYMUCONOLACTONE DECARBOXYLASE FAMILY PROTEIN (AFU_ORTHOLOGUE AFUA_6G11590)"/>
    <property type="match status" value="1"/>
</dbReference>
<reference evidence="2 3" key="1">
    <citation type="journal article" date="2012" name="J. Bacteriol.">
        <title>Genome sequence of benzo(a)pyrene-degrading bacterium Novosphingobium pentaromativorans US6-1.</title>
        <authorList>
            <person name="Luo Y.R."/>
            <person name="Kang S.G."/>
            <person name="Kim S.J."/>
            <person name="Kim M.R."/>
            <person name="Li N."/>
            <person name="Lee J.H."/>
            <person name="Kwon K.K."/>
        </authorList>
    </citation>
    <scope>NUCLEOTIDE SEQUENCE [LARGE SCALE GENOMIC DNA]</scope>
    <source>
        <strain evidence="2 3">US6-1</strain>
    </source>
</reference>
<dbReference type="SUPFAM" id="SSF69118">
    <property type="entry name" value="AhpD-like"/>
    <property type="match status" value="1"/>
</dbReference>
<dbReference type="InterPro" id="IPR003779">
    <property type="entry name" value="CMD-like"/>
</dbReference>
<evidence type="ECO:0000313" key="2">
    <source>
        <dbReference type="EMBL" id="EHJ58591.1"/>
    </source>
</evidence>
<gene>
    <name evidence="2" type="ORF">NSU_4450</name>
</gene>
<sequence>MERLGYLGEFFQYSGALPDVLAPYMEMTEALKQALPDRLTETGALTVARLMGNAYELHQHERLSVKRGFGEDWVAAVERLSPDDAPLLSGKERAVQRLAMAMVERRGVGVSREIEVAIEQVGADQALAVMFLVGRYITHALIVNGLELQPPVPSIFEKLGS</sequence>
<proteinExistence type="predicted"/>
<feature type="domain" description="Carboxymuconolactone decarboxylase-like" evidence="1">
    <location>
        <begin position="18"/>
        <end position="79"/>
    </location>
</feature>
<dbReference type="Gene3D" id="1.20.1290.10">
    <property type="entry name" value="AhpD-like"/>
    <property type="match status" value="1"/>
</dbReference>
<dbReference type="PATRIC" id="fig|1088721.3.peg.4384"/>
<dbReference type="Proteomes" id="UP000004030">
    <property type="component" value="Unassembled WGS sequence"/>
</dbReference>
<accession>G6EJC9</accession>
<dbReference type="EMBL" id="AGFM01000072">
    <property type="protein sequence ID" value="EHJ58591.1"/>
    <property type="molecule type" value="Genomic_DNA"/>
</dbReference>
<dbReference type="GO" id="GO:0051920">
    <property type="term" value="F:peroxiredoxin activity"/>
    <property type="evidence" value="ECO:0007669"/>
    <property type="project" value="InterPro"/>
</dbReference>
<organism evidence="2 3">
    <name type="scientific">Novosphingobium pentaromativorans US6-1</name>
    <dbReference type="NCBI Taxonomy" id="1088721"/>
    <lineage>
        <taxon>Bacteria</taxon>
        <taxon>Pseudomonadati</taxon>
        <taxon>Pseudomonadota</taxon>
        <taxon>Alphaproteobacteria</taxon>
        <taxon>Sphingomonadales</taxon>
        <taxon>Sphingomonadaceae</taxon>
        <taxon>Novosphingobium</taxon>
    </lineage>
</organism>
<dbReference type="eggNOG" id="COG2128">
    <property type="taxonomic scope" value="Bacteria"/>
</dbReference>
<protein>
    <recommendedName>
        <fullName evidence="1">Carboxymuconolactone decarboxylase-like domain-containing protein</fullName>
    </recommendedName>
</protein>
<dbReference type="Pfam" id="PF02627">
    <property type="entry name" value="CMD"/>
    <property type="match status" value="1"/>
</dbReference>